<dbReference type="KEGG" id="bvv:BHK69_15195"/>
<dbReference type="SUPFAM" id="SSF51126">
    <property type="entry name" value="Pectin lyase-like"/>
    <property type="match status" value="2"/>
</dbReference>
<name>A0A1D7UAT2_9HYPH</name>
<reference evidence="4 5" key="1">
    <citation type="journal article" date="2015" name="Antonie Van Leeuwenhoek">
        <title>Bosea vaviloviae sp. nov., a new species of slow-growing rhizobia isolated from nodules of the relict species Vavilovia formosa (Stev.) Fed.</title>
        <authorList>
            <person name="Safronova V.I."/>
            <person name="Kuznetsova I.G."/>
            <person name="Sazanova A.L."/>
            <person name="Kimeklis A.K."/>
            <person name="Belimov A.A."/>
            <person name="Andronov E.E."/>
            <person name="Pinaev A.G."/>
            <person name="Chizhevskaya E.P."/>
            <person name="Pukhaev A.R."/>
            <person name="Popov K.P."/>
            <person name="Willems A."/>
            <person name="Tikhonovich I.A."/>
        </authorList>
    </citation>
    <scope>NUCLEOTIDE SEQUENCE [LARGE SCALE GENOMIC DNA]</scope>
    <source>
        <strain evidence="4 5">Vaf18</strain>
    </source>
</reference>
<gene>
    <name evidence="4" type="ORF">BHK69_15195</name>
</gene>
<dbReference type="GO" id="GO:0019867">
    <property type="term" value="C:outer membrane"/>
    <property type="evidence" value="ECO:0007669"/>
    <property type="project" value="InterPro"/>
</dbReference>
<dbReference type="STRING" id="1526658.BHK69_15195"/>
<dbReference type="InterPro" id="IPR036709">
    <property type="entry name" value="Autotransporte_beta_dom_sf"/>
</dbReference>
<feature type="region of interest" description="Disordered" evidence="2">
    <location>
        <begin position="484"/>
        <end position="508"/>
    </location>
</feature>
<dbReference type="InterPro" id="IPR005546">
    <property type="entry name" value="Autotransporte_beta"/>
</dbReference>
<dbReference type="SUPFAM" id="SSF103515">
    <property type="entry name" value="Autotransporter"/>
    <property type="match status" value="1"/>
</dbReference>
<dbReference type="Pfam" id="PF12951">
    <property type="entry name" value="PATR"/>
    <property type="match status" value="3"/>
</dbReference>
<dbReference type="Pfam" id="PF03797">
    <property type="entry name" value="Autotransporter"/>
    <property type="match status" value="1"/>
</dbReference>
<dbReference type="EMBL" id="CP017147">
    <property type="protein sequence ID" value="AOO84495.1"/>
    <property type="molecule type" value="Genomic_DNA"/>
</dbReference>
<dbReference type="PROSITE" id="PS51208">
    <property type="entry name" value="AUTOTRANSPORTER"/>
    <property type="match status" value="1"/>
</dbReference>
<feature type="domain" description="Autotransporter" evidence="3">
    <location>
        <begin position="624"/>
        <end position="906"/>
    </location>
</feature>
<evidence type="ECO:0000313" key="4">
    <source>
        <dbReference type="EMBL" id="AOO84495.1"/>
    </source>
</evidence>
<dbReference type="InterPro" id="IPR011050">
    <property type="entry name" value="Pectin_lyase_fold/virulence"/>
</dbReference>
<keyword evidence="5" id="KW-1185">Reference proteome</keyword>
<evidence type="ECO:0000256" key="1">
    <source>
        <dbReference type="ARBA" id="ARBA00022729"/>
    </source>
</evidence>
<proteinExistence type="predicted"/>
<feature type="compositionally biased region" description="Pro residues" evidence="2">
    <location>
        <begin position="487"/>
        <end position="508"/>
    </location>
</feature>
<dbReference type="NCBIfam" id="TIGR02601">
    <property type="entry name" value="autotrns_rpt"/>
    <property type="match status" value="3"/>
</dbReference>
<dbReference type="Gene3D" id="2.160.20.20">
    <property type="match status" value="1"/>
</dbReference>
<dbReference type="NCBIfam" id="TIGR01414">
    <property type="entry name" value="autotrans_barl"/>
    <property type="match status" value="1"/>
</dbReference>
<accession>A0A1D7UAT2</accession>
<dbReference type="AlphaFoldDB" id="A0A1D7UAT2"/>
<organism evidence="4 5">
    <name type="scientific">Bosea vaviloviae</name>
    <dbReference type="NCBI Taxonomy" id="1526658"/>
    <lineage>
        <taxon>Bacteria</taxon>
        <taxon>Pseudomonadati</taxon>
        <taxon>Pseudomonadota</taxon>
        <taxon>Alphaproteobacteria</taxon>
        <taxon>Hyphomicrobiales</taxon>
        <taxon>Boseaceae</taxon>
        <taxon>Bosea</taxon>
    </lineage>
</organism>
<evidence type="ECO:0000313" key="5">
    <source>
        <dbReference type="Proteomes" id="UP000094969"/>
    </source>
</evidence>
<protein>
    <recommendedName>
        <fullName evidence="3">Autotransporter domain-containing protein</fullName>
    </recommendedName>
</protein>
<dbReference type="InterPro" id="IPR013425">
    <property type="entry name" value="Autotrns_rpt"/>
</dbReference>
<dbReference type="Gene3D" id="2.40.128.130">
    <property type="entry name" value="Autotransporter beta-domain"/>
    <property type="match status" value="1"/>
</dbReference>
<sequence>MNVTASGGGSFDPGIYRIFNYTGTLSGGLAVGSMPTPDFSVQTAVPGQVNLVNTAGLTLSFWDGPGTPGDGVISGSSGTWQASGDSNWTNRQGLSNAAFAAGSFAVFQGTTGPSVITVDTTLGPVTSSGMQFASGGYTIQGGDITLTGAQAVIRVGDGTKNGELTQATIASNLIGSAQLMKSDLGILNLTGTNSYTGGTVVSAGILVLGDGATSGSIIGDVVNNARLSFFRSDAVTFGGAISGRGLVEKLGTGSLTLTGVNSYTGGTAIAAGTLIGQATSFGSGRISNLGALIIDQPTDATFANIMTGNGSFIKRGAGNLNVTGLSIFGGPTTVEAGKLSVNGTLLLATVTVLSGATLGGSGAVGAATIQSGATIAPGNSIGTLTVTGNLVLAAGSTYEVEVAGNGTSDRIAVSGSATVTGSQVGVTALDPQTSYISGQRYTIITATGGIVGAVAGAVSRSAFLDLTIDPQPNRVDLVIQVKGAPSVTPPDPAGPPVTPPGTTPVTPPASPPPAIFETVAQTRNQFATAGGLDTLPQVGRTLALYNSLLMLDAVSARAAFDALSGEIHASAKSALVDESWLLRNAANDRLRAAFGTVGAQPMATLNYGFTADLALSVKGPMPTLNADRFAVWGQGYGAWGRSDSDGNAAKLTRSTGGFLLGADAALFDTLRLGVIAGYSRSSFDVNARRSSGESDNYHLGLYAGGQWGALGLRTGASYTWHEIATRRTVAFSGFGDSLRSDYTAGTAQLFGELGYRIDLGRVAFEPFAGLAYVNLHTDGFTETGGAAALSARGDDTSLGYSTLGLRASTSLNLQGILASRGVDLTLRGGLAWRHAFGEVNPNATLAFSGASAFTVAGVPIARDAAIVEAGLDLAIGKSATLGLSYTGQLAQDTQDHAFKGVLAVRF</sequence>
<evidence type="ECO:0000256" key="2">
    <source>
        <dbReference type="SAM" id="MobiDB-lite"/>
    </source>
</evidence>
<keyword evidence="1" id="KW-0732">Signal</keyword>
<dbReference type="SMART" id="SM00869">
    <property type="entry name" value="Autotransporter"/>
    <property type="match status" value="1"/>
</dbReference>
<dbReference type="InterPro" id="IPR012332">
    <property type="entry name" value="Autotransporter_pectin_lyase_C"/>
</dbReference>
<dbReference type="Proteomes" id="UP000094969">
    <property type="component" value="Chromosome"/>
</dbReference>
<evidence type="ECO:0000259" key="3">
    <source>
        <dbReference type="PROSITE" id="PS51208"/>
    </source>
</evidence>
<dbReference type="InterPro" id="IPR006315">
    <property type="entry name" value="OM_autotransptr_brl_dom"/>
</dbReference>